<dbReference type="EMBL" id="CAKLPZ010000001">
    <property type="protein sequence ID" value="CAH0999566.1"/>
    <property type="molecule type" value="Genomic_DNA"/>
</dbReference>
<dbReference type="EC" id="2.3.1.82" evidence="3"/>
<keyword evidence="1" id="KW-0046">Antibiotic resistance</keyword>
<dbReference type="PANTHER" id="PTHR31438:SF1">
    <property type="entry name" value="LYSINE N-ACYLTRANSFERASE C17G9.06C-RELATED"/>
    <property type="match status" value="1"/>
</dbReference>
<reference evidence="3" key="1">
    <citation type="submission" date="2021-12" db="EMBL/GenBank/DDBJ databases">
        <authorList>
            <person name="Rodrigo-Torres L."/>
            <person name="Arahal R. D."/>
            <person name="Lucena T."/>
        </authorList>
    </citation>
    <scope>NUCLEOTIDE SEQUENCE</scope>
    <source>
        <strain evidence="3">CECT 8419</strain>
    </source>
</reference>
<dbReference type="SUPFAM" id="SSF55729">
    <property type="entry name" value="Acyl-CoA N-acyltransferases (Nat)"/>
    <property type="match status" value="1"/>
</dbReference>
<proteinExistence type="predicted"/>
<keyword evidence="3" id="KW-0012">Acyltransferase</keyword>
<keyword evidence="3" id="KW-0808">Transferase</keyword>
<dbReference type="Proteomes" id="UP000837803">
    <property type="component" value="Unassembled WGS sequence"/>
</dbReference>
<feature type="domain" description="N-acetyltransferase" evidence="2">
    <location>
        <begin position="2"/>
        <end position="162"/>
    </location>
</feature>
<dbReference type="PROSITE" id="PS51186">
    <property type="entry name" value="GNAT"/>
    <property type="match status" value="1"/>
</dbReference>
<evidence type="ECO:0000313" key="3">
    <source>
        <dbReference type="EMBL" id="CAH0999566.1"/>
    </source>
</evidence>
<protein>
    <submittedName>
        <fullName evidence="3">Aminoglycoside N(6')-acetyltransferase type 1</fullName>
        <ecNumber evidence="3">2.3.1.82</ecNumber>
    </submittedName>
</protein>
<evidence type="ECO:0000313" key="4">
    <source>
        <dbReference type="Proteomes" id="UP000837803"/>
    </source>
</evidence>
<dbReference type="InterPro" id="IPR000182">
    <property type="entry name" value="GNAT_dom"/>
</dbReference>
<dbReference type="Gene3D" id="3.40.630.30">
    <property type="match status" value="1"/>
</dbReference>
<comment type="caution">
    <text evidence="3">The sequence shown here is derived from an EMBL/GenBank/DDBJ whole genome shotgun (WGS) entry which is preliminary data.</text>
</comment>
<dbReference type="PANTHER" id="PTHR31438">
    <property type="entry name" value="LYSINE N-ACYLTRANSFERASE C17G9.06C-RELATED"/>
    <property type="match status" value="1"/>
</dbReference>
<dbReference type="GO" id="GO:0047663">
    <property type="term" value="F:aminoglycoside 6'-N-acetyltransferase activity"/>
    <property type="evidence" value="ECO:0007669"/>
    <property type="project" value="UniProtKB-EC"/>
</dbReference>
<dbReference type="InterPro" id="IPR016181">
    <property type="entry name" value="Acyl_CoA_acyltransferase"/>
</dbReference>
<accession>A0ABM9AYI3</accession>
<name>A0ABM9AYI3_9BACT</name>
<keyword evidence="4" id="KW-1185">Reference proteome</keyword>
<evidence type="ECO:0000256" key="1">
    <source>
        <dbReference type="ARBA" id="ARBA00023251"/>
    </source>
</evidence>
<dbReference type="Pfam" id="PF13523">
    <property type="entry name" value="Acetyltransf_8"/>
    <property type="match status" value="1"/>
</dbReference>
<sequence>MMQLREATIEDLAVLVYWDGKQHVIDSDPTGDWNWAVELNRRPPWREQLMAEWNGRPIGFVQIIDPLQEETGYWGTVDAGKRAVDIWIGEESDLRKGYGTMIMTLIADRIFADPDVSGILVDPLSSNTDAHRFYRKLGFAYVDERDFAGDRCMVFELRREVYDYR</sequence>
<organism evidence="3 4">
    <name type="scientific">Neolewinella maritima</name>
    <dbReference type="NCBI Taxonomy" id="1383882"/>
    <lineage>
        <taxon>Bacteria</taxon>
        <taxon>Pseudomonadati</taxon>
        <taxon>Bacteroidota</taxon>
        <taxon>Saprospiria</taxon>
        <taxon>Saprospirales</taxon>
        <taxon>Lewinellaceae</taxon>
        <taxon>Neolewinella</taxon>
    </lineage>
</organism>
<evidence type="ECO:0000259" key="2">
    <source>
        <dbReference type="PROSITE" id="PS51186"/>
    </source>
</evidence>
<gene>
    <name evidence="3" type="primary">aacA4</name>
    <name evidence="3" type="ORF">LEM8419_00866</name>
</gene>
<dbReference type="RefSeq" id="WP_238749747.1">
    <property type="nucleotide sequence ID" value="NZ_CAKLPZ010000001.1"/>
</dbReference>